<dbReference type="Proteomes" id="UP000035680">
    <property type="component" value="Unassembled WGS sequence"/>
</dbReference>
<evidence type="ECO:0000313" key="2">
    <source>
        <dbReference type="WBParaSite" id="SVE_1954900.3"/>
    </source>
</evidence>
<proteinExistence type="predicted"/>
<keyword evidence="1" id="KW-1185">Reference proteome</keyword>
<accession>A0A0K0G489</accession>
<sequence length="194" mass="22199">MIQGFFEEYNSGNIDTGFDYVPDGGKYDCAKQVIIKLCSLSSVYTFYDHTETDQYITDTAKERNLEQNGFCGHSMAINRVHNVNYANNWVDRLLANKVSTTIYVNQNNNNPKVFKNNFYNDYFFAWPSNTTNINENIEGRKNLYNQTVDGKLIDRSRVCIGDLSDKLTIRNDTPLDGEVILPPLPTIDYVDEGC</sequence>
<dbReference type="WBParaSite" id="SVE_1954900.3">
    <property type="protein sequence ID" value="SVE_1954900.3"/>
    <property type="gene ID" value="SVE_1954900"/>
</dbReference>
<dbReference type="AlphaFoldDB" id="A0A0K0G489"/>
<protein>
    <submittedName>
        <fullName evidence="2">NosD domain-containing protein</fullName>
    </submittedName>
</protein>
<evidence type="ECO:0000313" key="1">
    <source>
        <dbReference type="Proteomes" id="UP000035680"/>
    </source>
</evidence>
<reference evidence="1" key="1">
    <citation type="submission" date="2014-07" db="EMBL/GenBank/DDBJ databases">
        <authorList>
            <person name="Martin A.A"/>
            <person name="De Silva N."/>
        </authorList>
    </citation>
    <scope>NUCLEOTIDE SEQUENCE</scope>
</reference>
<reference evidence="2" key="2">
    <citation type="submission" date="2015-08" db="UniProtKB">
        <authorList>
            <consortium name="WormBaseParasite"/>
        </authorList>
    </citation>
    <scope>IDENTIFICATION</scope>
</reference>
<name>A0A0K0G489_STRVS</name>
<organism evidence="1 2">
    <name type="scientific">Strongyloides venezuelensis</name>
    <name type="common">Threadworm</name>
    <dbReference type="NCBI Taxonomy" id="75913"/>
    <lineage>
        <taxon>Eukaryota</taxon>
        <taxon>Metazoa</taxon>
        <taxon>Ecdysozoa</taxon>
        <taxon>Nematoda</taxon>
        <taxon>Chromadorea</taxon>
        <taxon>Rhabditida</taxon>
        <taxon>Tylenchina</taxon>
        <taxon>Panagrolaimomorpha</taxon>
        <taxon>Strongyloidoidea</taxon>
        <taxon>Strongyloididae</taxon>
        <taxon>Strongyloides</taxon>
    </lineage>
</organism>